<dbReference type="GO" id="GO:0005576">
    <property type="term" value="C:extracellular region"/>
    <property type="evidence" value="ECO:0007669"/>
    <property type="project" value="UniProtKB-SubCell"/>
</dbReference>
<organism evidence="4 5">
    <name type="scientific">Laticauda laticaudata</name>
    <name type="common">Blue-ringed sea krait</name>
    <name type="synonym">Blue-lipped sea krait</name>
    <dbReference type="NCBI Taxonomy" id="8630"/>
    <lineage>
        <taxon>Eukaryota</taxon>
        <taxon>Metazoa</taxon>
        <taxon>Chordata</taxon>
        <taxon>Craniata</taxon>
        <taxon>Vertebrata</taxon>
        <taxon>Euteleostomi</taxon>
        <taxon>Lepidosauria</taxon>
        <taxon>Squamata</taxon>
        <taxon>Bifurcata</taxon>
        <taxon>Unidentata</taxon>
        <taxon>Episquamata</taxon>
        <taxon>Toxicofera</taxon>
        <taxon>Serpentes</taxon>
        <taxon>Colubroidea</taxon>
        <taxon>Elapidae</taxon>
        <taxon>Laticaudinae</taxon>
        <taxon>Laticauda</taxon>
    </lineage>
</organism>
<dbReference type="GO" id="GO:0006508">
    <property type="term" value="P:proteolysis"/>
    <property type="evidence" value="ECO:0007669"/>
    <property type="project" value="TreeGrafter"/>
</dbReference>
<dbReference type="PANTHER" id="PTHR13723:SF41">
    <property type="entry name" value="A DISINTEGRIN AND METALLOPROTEINASE WITH THROMBOSPONDIN MOTIFS 8"/>
    <property type="match status" value="1"/>
</dbReference>
<dbReference type="Pfam" id="PF05986">
    <property type="entry name" value="ADAMTS_spacer1"/>
    <property type="match status" value="1"/>
</dbReference>
<dbReference type="Gene3D" id="2.60.120.830">
    <property type="match status" value="1"/>
</dbReference>
<reference evidence="4" key="2">
    <citation type="submission" date="2025-09" db="UniProtKB">
        <authorList>
            <consortium name="Ensembl"/>
        </authorList>
    </citation>
    <scope>IDENTIFICATION</scope>
</reference>
<dbReference type="PANTHER" id="PTHR13723">
    <property type="entry name" value="ADAMTS A DISINTEGRIN AND METALLOPROTEASE WITH THROMBOSPONDIN MOTIFS PROTEASE"/>
    <property type="match status" value="1"/>
</dbReference>
<sequence length="168" mass="18717">EKPCFLKKWEKNLYIAGCDHMIGSSKKLDKCGVCGGDYVCSHCCLVEVNTHFSHLCRFGYNNVVTIPAGATNIDIKQHSRRGVKHDGNYLALQTLDGKYLLNGNFTVSAMEQDIFVKGTVLRYSGSLTTLERLQSYQQSNPHERSCMHPSVSKTAAVFGEGRSTKCYL</sequence>
<evidence type="ECO:0000256" key="2">
    <source>
        <dbReference type="ARBA" id="ARBA00022525"/>
    </source>
</evidence>
<feature type="domain" description="ADAMTS/ADAMTS-like Spacer 1" evidence="3">
    <location>
        <begin position="50"/>
        <end position="135"/>
    </location>
</feature>
<keyword evidence="5" id="KW-1185">Reference proteome</keyword>
<dbReference type="InterPro" id="IPR010294">
    <property type="entry name" value="ADAMTS_spacer1"/>
</dbReference>
<dbReference type="GeneTree" id="ENSGT00940000159642"/>
<evidence type="ECO:0000313" key="5">
    <source>
        <dbReference type="Proteomes" id="UP000694406"/>
    </source>
</evidence>
<evidence type="ECO:0000259" key="3">
    <source>
        <dbReference type="Pfam" id="PF05986"/>
    </source>
</evidence>
<dbReference type="InterPro" id="IPR050439">
    <property type="entry name" value="ADAMTS_ADAMTS-like"/>
</dbReference>
<dbReference type="Proteomes" id="UP000694406">
    <property type="component" value="Unplaced"/>
</dbReference>
<evidence type="ECO:0000313" key="4">
    <source>
        <dbReference type="Ensembl" id="ENSLLTP00000019748.1"/>
    </source>
</evidence>
<name>A0A8C5SK28_LATLA</name>
<dbReference type="GO" id="GO:0004222">
    <property type="term" value="F:metalloendopeptidase activity"/>
    <property type="evidence" value="ECO:0007669"/>
    <property type="project" value="TreeGrafter"/>
</dbReference>
<dbReference type="GO" id="GO:0030198">
    <property type="term" value="P:extracellular matrix organization"/>
    <property type="evidence" value="ECO:0007669"/>
    <property type="project" value="TreeGrafter"/>
</dbReference>
<evidence type="ECO:0000256" key="1">
    <source>
        <dbReference type="ARBA" id="ARBA00004613"/>
    </source>
</evidence>
<dbReference type="GO" id="GO:0031012">
    <property type="term" value="C:extracellular matrix"/>
    <property type="evidence" value="ECO:0007669"/>
    <property type="project" value="TreeGrafter"/>
</dbReference>
<comment type="subcellular location">
    <subcellularLocation>
        <location evidence="1">Secreted</location>
    </subcellularLocation>
</comment>
<keyword evidence="2" id="KW-0964">Secreted</keyword>
<proteinExistence type="predicted"/>
<dbReference type="Ensembl" id="ENSLLTT00000020476.1">
    <property type="protein sequence ID" value="ENSLLTP00000019748.1"/>
    <property type="gene ID" value="ENSLLTG00000014827.1"/>
</dbReference>
<accession>A0A8C5SK28</accession>
<reference evidence="4" key="1">
    <citation type="submission" date="2025-08" db="UniProtKB">
        <authorList>
            <consortium name="Ensembl"/>
        </authorList>
    </citation>
    <scope>IDENTIFICATION</scope>
</reference>
<dbReference type="AlphaFoldDB" id="A0A8C5SK28"/>
<protein>
    <recommendedName>
        <fullName evidence="3">ADAMTS/ADAMTS-like Spacer 1 domain-containing protein</fullName>
    </recommendedName>
</protein>